<organism evidence="3 4">
    <name type="scientific">Candidatus Magasanikbacteria bacterium RIFCSPHIGHO2_02_FULL_51_14</name>
    <dbReference type="NCBI Taxonomy" id="1798683"/>
    <lineage>
        <taxon>Bacteria</taxon>
        <taxon>Candidatus Magasanikiibacteriota</taxon>
    </lineage>
</organism>
<dbReference type="Proteomes" id="UP000177457">
    <property type="component" value="Unassembled WGS sequence"/>
</dbReference>
<dbReference type="InterPro" id="IPR043993">
    <property type="entry name" value="T4SS_pilin"/>
</dbReference>
<comment type="caution">
    <text evidence="3">The sequence shown here is derived from an EMBL/GenBank/DDBJ whole genome shotgun (WGS) entry which is preliminary data.</text>
</comment>
<dbReference type="EMBL" id="MFQE01000065">
    <property type="protein sequence ID" value="OGH69719.1"/>
    <property type="molecule type" value="Genomic_DNA"/>
</dbReference>
<keyword evidence="2" id="KW-1133">Transmembrane helix</keyword>
<feature type="transmembrane region" description="Helical" evidence="2">
    <location>
        <begin position="15"/>
        <end position="34"/>
    </location>
</feature>
<name>A0A1F6MDL0_9BACT</name>
<feature type="transmembrane region" description="Helical" evidence="2">
    <location>
        <begin position="134"/>
        <end position="159"/>
    </location>
</feature>
<reference evidence="3 4" key="1">
    <citation type="journal article" date="2016" name="Nat. Commun.">
        <title>Thousands of microbial genomes shed light on interconnected biogeochemical processes in an aquifer system.</title>
        <authorList>
            <person name="Anantharaman K."/>
            <person name="Brown C.T."/>
            <person name="Hug L.A."/>
            <person name="Sharon I."/>
            <person name="Castelle C.J."/>
            <person name="Probst A.J."/>
            <person name="Thomas B.C."/>
            <person name="Singh A."/>
            <person name="Wilkins M.J."/>
            <person name="Karaoz U."/>
            <person name="Brodie E.L."/>
            <person name="Williams K.H."/>
            <person name="Hubbard S.S."/>
            <person name="Banfield J.F."/>
        </authorList>
    </citation>
    <scope>NUCLEOTIDE SEQUENCE [LARGE SCALE GENOMIC DNA]</scope>
</reference>
<dbReference type="STRING" id="1798683.A3C90_04060"/>
<proteinExistence type="predicted"/>
<gene>
    <name evidence="3" type="ORF">A3C90_04060</name>
</gene>
<keyword evidence="2" id="KW-0812">Transmembrane</keyword>
<dbReference type="AlphaFoldDB" id="A0A1F6MDL0"/>
<protein>
    <submittedName>
        <fullName evidence="3">Uncharacterized protein</fullName>
    </submittedName>
</protein>
<dbReference type="Pfam" id="PF18895">
    <property type="entry name" value="T4SS_pilin"/>
    <property type="match status" value="1"/>
</dbReference>
<evidence type="ECO:0000256" key="1">
    <source>
        <dbReference type="SAM" id="MobiDB-lite"/>
    </source>
</evidence>
<keyword evidence="2" id="KW-0472">Membrane</keyword>
<feature type="region of interest" description="Disordered" evidence="1">
    <location>
        <begin position="92"/>
        <end position="116"/>
    </location>
</feature>
<sequence>MNIATMRRERQDKKYVYGISAAIVALFTLVPFAASRACVCLITTGTGTNCEIITCDGAGIDACNAHRSESGVTEAQPTYVYNKCEDWTAAGSPGSAPAIGPETEAPQVPQAGTVPESVPLPNPLGEGVTSIPDIIGGVINTILGILGAITLFVFVDGAFNWITSAGSPERVKKGMKTMLFAVVGLFIIFASYGILNALFEALGTTGG</sequence>
<feature type="transmembrane region" description="Helical" evidence="2">
    <location>
        <begin position="179"/>
        <end position="199"/>
    </location>
</feature>
<evidence type="ECO:0000256" key="2">
    <source>
        <dbReference type="SAM" id="Phobius"/>
    </source>
</evidence>
<evidence type="ECO:0000313" key="3">
    <source>
        <dbReference type="EMBL" id="OGH69719.1"/>
    </source>
</evidence>
<accession>A0A1F6MDL0</accession>
<evidence type="ECO:0000313" key="4">
    <source>
        <dbReference type="Proteomes" id="UP000177457"/>
    </source>
</evidence>